<feature type="region of interest" description="Disordered" evidence="1">
    <location>
        <begin position="44"/>
        <end position="72"/>
    </location>
</feature>
<dbReference type="InterPro" id="IPR012507">
    <property type="entry name" value="YibE_F"/>
</dbReference>
<gene>
    <name evidence="3" type="ORF">C7438_0086</name>
</gene>
<protein>
    <submittedName>
        <fullName evidence="3">Putative membrane protein</fullName>
    </submittedName>
</protein>
<dbReference type="PANTHER" id="PTHR41771">
    <property type="entry name" value="MEMBRANE PROTEIN-RELATED"/>
    <property type="match status" value="1"/>
</dbReference>
<evidence type="ECO:0000313" key="3">
    <source>
        <dbReference type="EMBL" id="RKQ88453.1"/>
    </source>
</evidence>
<name>A0A660L958_9BACL</name>
<evidence type="ECO:0000256" key="2">
    <source>
        <dbReference type="SAM" id="Phobius"/>
    </source>
</evidence>
<dbReference type="PANTHER" id="PTHR41771:SF1">
    <property type="entry name" value="MEMBRANE PROTEIN"/>
    <property type="match status" value="1"/>
</dbReference>
<feature type="transmembrane region" description="Helical" evidence="2">
    <location>
        <begin position="349"/>
        <end position="367"/>
    </location>
</feature>
<feature type="transmembrane region" description="Helical" evidence="2">
    <location>
        <begin position="240"/>
        <end position="260"/>
    </location>
</feature>
<feature type="transmembrane region" description="Helical" evidence="2">
    <location>
        <begin position="214"/>
        <end position="233"/>
    </location>
</feature>
<keyword evidence="2" id="KW-0472">Membrane</keyword>
<reference evidence="3 4" key="1">
    <citation type="submission" date="2018-10" db="EMBL/GenBank/DDBJ databases">
        <title>Genomic Encyclopedia of Type Strains, Phase IV (KMG-IV): sequencing the most valuable type-strain genomes for metagenomic binning, comparative biology and taxonomic classification.</title>
        <authorList>
            <person name="Goeker M."/>
        </authorList>
    </citation>
    <scope>NUCLEOTIDE SEQUENCE [LARGE SCALE GENOMIC DNA]</scope>
    <source>
        <strain evidence="3 4">DSM 22653</strain>
    </source>
</reference>
<accession>A0A660L958</accession>
<comment type="caution">
    <text evidence="3">The sequence shown here is derived from an EMBL/GenBank/DDBJ whole genome shotgun (WGS) entry which is preliminary data.</text>
</comment>
<feature type="transmembrane region" description="Helical" evidence="2">
    <location>
        <begin position="188"/>
        <end position="208"/>
    </location>
</feature>
<feature type="transmembrane region" description="Helical" evidence="2">
    <location>
        <begin position="165"/>
        <end position="181"/>
    </location>
</feature>
<feature type="transmembrane region" description="Helical" evidence="2">
    <location>
        <begin position="291"/>
        <end position="312"/>
    </location>
</feature>
<dbReference type="Proteomes" id="UP000267019">
    <property type="component" value="Unassembled WGS sequence"/>
</dbReference>
<organism evidence="3 4">
    <name type="scientific">Brockia lithotrophica</name>
    <dbReference type="NCBI Taxonomy" id="933949"/>
    <lineage>
        <taxon>Bacteria</taxon>
        <taxon>Bacillati</taxon>
        <taxon>Bacillota</taxon>
        <taxon>Bacilli</taxon>
        <taxon>Bacillales</taxon>
        <taxon>Bacillales Family X. Incertae Sedis</taxon>
        <taxon>Brockia</taxon>
    </lineage>
</organism>
<sequence length="417" mass="43354">MSFRRIGRVTYRVLFVVLFGLVVFGAGGPSSLAASNGGFGPAPGISGSSGEGSSPAVGPAPSAGEANVPPPRASGEEHLYPAVVLEATEVRATPELGSLGGGVQEVKLRVLKGPYAGREFTVENHLSGQPAFDVVAHPGDRVLVAVVSGPTGPEVYITDYYRENYLLYLVLLFAAALVAVGRKKGISAIVTLTVTFSLIVGVLVPYILKGYPPVPLALGIVLLITVVAMTFVAGFNRKSLAAILGTLGGVLVAGFLAFFVGTRVRLTGLSGDEAQMLLYIPQGIALDFRGLLFAGILLGALGAVMDVAISIASSVEEVHRANPELGRWELFRAGMNVGEDIMGTMANTLILAYAGSGIPLLLLFTAYGASLHKILNLDVIATEIVRALTGSIGLVAAIPLTAFFAALLATREKLRRS</sequence>
<keyword evidence="4" id="KW-1185">Reference proteome</keyword>
<dbReference type="Pfam" id="PF07907">
    <property type="entry name" value="YibE_F"/>
    <property type="match status" value="1"/>
</dbReference>
<feature type="transmembrane region" description="Helical" evidence="2">
    <location>
        <begin position="387"/>
        <end position="409"/>
    </location>
</feature>
<keyword evidence="2" id="KW-0812">Transmembrane</keyword>
<dbReference type="RefSeq" id="WP_170143444.1">
    <property type="nucleotide sequence ID" value="NZ_RBIJ01000001.1"/>
</dbReference>
<keyword evidence="2" id="KW-1133">Transmembrane helix</keyword>
<feature type="compositionally biased region" description="Low complexity" evidence="1">
    <location>
        <begin position="44"/>
        <end position="66"/>
    </location>
</feature>
<evidence type="ECO:0000313" key="4">
    <source>
        <dbReference type="Proteomes" id="UP000267019"/>
    </source>
</evidence>
<proteinExistence type="predicted"/>
<dbReference type="AlphaFoldDB" id="A0A660L958"/>
<dbReference type="EMBL" id="RBIJ01000001">
    <property type="protein sequence ID" value="RKQ88453.1"/>
    <property type="molecule type" value="Genomic_DNA"/>
</dbReference>
<evidence type="ECO:0000256" key="1">
    <source>
        <dbReference type="SAM" id="MobiDB-lite"/>
    </source>
</evidence>